<dbReference type="RefSeq" id="WP_141463731.1">
    <property type="nucleotide sequence ID" value="NZ_RBZW01000016.1"/>
</dbReference>
<accession>A0A4S3TQR5</accession>
<dbReference type="InterPro" id="IPR040624">
    <property type="entry name" value="HalOD1"/>
</dbReference>
<gene>
    <name evidence="2" type="ORF">D8Y22_05635</name>
</gene>
<protein>
    <recommendedName>
        <fullName evidence="1">Halobacterial output domain-containing protein</fullName>
    </recommendedName>
</protein>
<evidence type="ECO:0000259" key="1">
    <source>
        <dbReference type="Pfam" id="PF18545"/>
    </source>
</evidence>
<dbReference type="Proteomes" id="UP000318864">
    <property type="component" value="Unassembled WGS sequence"/>
</dbReference>
<feature type="domain" description="Halobacterial output" evidence="1">
    <location>
        <begin position="14"/>
        <end position="79"/>
    </location>
</feature>
<name>A0A4S3TQR5_9EURY</name>
<organism evidence="2 3">
    <name type="scientific">Salinadaptatus halalkaliphilus</name>
    <dbReference type="NCBI Taxonomy" id="2419781"/>
    <lineage>
        <taxon>Archaea</taxon>
        <taxon>Methanobacteriati</taxon>
        <taxon>Methanobacteriota</taxon>
        <taxon>Stenosarchaea group</taxon>
        <taxon>Halobacteria</taxon>
        <taxon>Halobacteriales</taxon>
        <taxon>Natrialbaceae</taxon>
        <taxon>Salinadaptatus</taxon>
    </lineage>
</organism>
<comment type="caution">
    <text evidence="2">The sequence shown here is derived from an EMBL/GenBank/DDBJ whole genome shotgun (WGS) entry which is preliminary data.</text>
</comment>
<reference evidence="2 3" key="1">
    <citation type="submission" date="2018-10" db="EMBL/GenBank/DDBJ databases">
        <title>Natronolimnobius sp. XQ-INN 246 isolated from Inner Mongolia Autonomous Region of China.</title>
        <authorList>
            <person name="Xue Q."/>
        </authorList>
    </citation>
    <scope>NUCLEOTIDE SEQUENCE [LARGE SCALE GENOMIC DNA]</scope>
    <source>
        <strain evidence="2 3">XQ-INN 246</strain>
    </source>
</reference>
<dbReference type="Pfam" id="PF18545">
    <property type="entry name" value="HalOD1"/>
    <property type="match status" value="1"/>
</dbReference>
<keyword evidence="3" id="KW-1185">Reference proteome</keyword>
<dbReference type="AlphaFoldDB" id="A0A4S3TQR5"/>
<dbReference type="OrthoDB" id="271604at2157"/>
<proteinExistence type="predicted"/>
<sequence length="83" mass="9037">MVQTQTATASVDNVINEVIKSVAEVEDVDPLELTPPLYEVIDPDALESLFANDRTLGKVIFKYSGCEVSVFSDGYISVKSHST</sequence>
<dbReference type="EMBL" id="RBZW01000016">
    <property type="protein sequence ID" value="THE65663.1"/>
    <property type="molecule type" value="Genomic_DNA"/>
</dbReference>
<evidence type="ECO:0000313" key="3">
    <source>
        <dbReference type="Proteomes" id="UP000318864"/>
    </source>
</evidence>
<evidence type="ECO:0000313" key="2">
    <source>
        <dbReference type="EMBL" id="THE65663.1"/>
    </source>
</evidence>